<protein>
    <submittedName>
        <fullName evidence="1">Uncharacterized protein</fullName>
    </submittedName>
</protein>
<dbReference type="OrthoDB" id="370799at2"/>
<evidence type="ECO:0000313" key="2">
    <source>
        <dbReference type="Proteomes" id="UP000267585"/>
    </source>
</evidence>
<dbReference type="AlphaFoldDB" id="A0A430K0R0"/>
<keyword evidence="2" id="KW-1185">Reference proteome</keyword>
<reference evidence="1 2" key="1">
    <citation type="submission" date="2018-11" db="EMBL/GenBank/DDBJ databases">
        <title>Arenibacter aquaticus sp.nov., a marine bacterium isolated from surface seawater in the South China Sea.</title>
        <authorList>
            <person name="Guo J."/>
            <person name="Sun J."/>
        </authorList>
    </citation>
    <scope>NUCLEOTIDE SEQUENCE [LARGE SCALE GENOMIC DNA]</scope>
    <source>
        <strain evidence="1 2">GUO666</strain>
    </source>
</reference>
<evidence type="ECO:0000313" key="1">
    <source>
        <dbReference type="EMBL" id="RTE52541.1"/>
    </source>
</evidence>
<dbReference type="Proteomes" id="UP000267585">
    <property type="component" value="Unassembled WGS sequence"/>
</dbReference>
<organism evidence="1 2">
    <name type="scientific">Arenibacter aquaticus</name>
    <dbReference type="NCBI Taxonomy" id="2489054"/>
    <lineage>
        <taxon>Bacteria</taxon>
        <taxon>Pseudomonadati</taxon>
        <taxon>Bacteroidota</taxon>
        <taxon>Flavobacteriia</taxon>
        <taxon>Flavobacteriales</taxon>
        <taxon>Flavobacteriaceae</taxon>
        <taxon>Arenibacter</taxon>
    </lineage>
</organism>
<gene>
    <name evidence="1" type="ORF">EHW67_15840</name>
</gene>
<dbReference type="EMBL" id="RQPJ01000019">
    <property type="protein sequence ID" value="RTE52541.1"/>
    <property type="molecule type" value="Genomic_DNA"/>
</dbReference>
<accession>A0A430K0R0</accession>
<dbReference type="RefSeq" id="WP_126163364.1">
    <property type="nucleotide sequence ID" value="NZ_RQPJ01000019.1"/>
</dbReference>
<proteinExistence type="predicted"/>
<name>A0A430K0R0_9FLAO</name>
<sequence>MSIPKNFETFSKTLEHDSPLSTWSDALKAMWYDAKGDWEASHDIAQEMHDNNGSWIHAYLHRKEGDKFNAGYWYRMAGKKYPVINLEEEQKQLVEYFLAHQQ</sequence>
<comment type="caution">
    <text evidence="1">The sequence shown here is derived from an EMBL/GenBank/DDBJ whole genome shotgun (WGS) entry which is preliminary data.</text>
</comment>